<dbReference type="Pfam" id="PF00389">
    <property type="entry name" value="2-Hacid_dh"/>
    <property type="match status" value="1"/>
</dbReference>
<evidence type="ECO:0000256" key="1">
    <source>
        <dbReference type="ARBA" id="ARBA00005854"/>
    </source>
</evidence>
<dbReference type="Proteomes" id="UP000033109">
    <property type="component" value="Chromosome"/>
</dbReference>
<dbReference type="InterPro" id="IPR058205">
    <property type="entry name" value="D-LDH-like"/>
</dbReference>
<dbReference type="GO" id="GO:0051287">
    <property type="term" value="F:NAD binding"/>
    <property type="evidence" value="ECO:0007669"/>
    <property type="project" value="InterPro"/>
</dbReference>
<comment type="similarity">
    <text evidence="1 4">Belongs to the D-isomer specific 2-hydroxyacid dehydrogenase family.</text>
</comment>
<evidence type="ECO:0000256" key="3">
    <source>
        <dbReference type="ARBA" id="ARBA00023027"/>
    </source>
</evidence>
<evidence type="ECO:0000256" key="2">
    <source>
        <dbReference type="ARBA" id="ARBA00023002"/>
    </source>
</evidence>
<dbReference type="InterPro" id="IPR029752">
    <property type="entry name" value="D-isomer_DH_CS1"/>
</dbReference>
<dbReference type="HOGENOM" id="CLU_019796_1_1_10"/>
<organism evidence="7 8">
    <name type="scientific">Pontibacter korlensis</name>
    <dbReference type="NCBI Taxonomy" id="400092"/>
    <lineage>
        <taxon>Bacteria</taxon>
        <taxon>Pseudomonadati</taxon>
        <taxon>Bacteroidota</taxon>
        <taxon>Cytophagia</taxon>
        <taxon>Cytophagales</taxon>
        <taxon>Hymenobacteraceae</taxon>
        <taxon>Pontibacter</taxon>
    </lineage>
</organism>
<dbReference type="SUPFAM" id="SSF52283">
    <property type="entry name" value="Formate/glycerate dehydrogenase catalytic domain-like"/>
    <property type="match status" value="1"/>
</dbReference>
<dbReference type="PANTHER" id="PTHR43026:SF1">
    <property type="entry name" value="2-HYDROXYACID DEHYDROGENASE HOMOLOG 1-RELATED"/>
    <property type="match status" value="1"/>
</dbReference>
<dbReference type="GO" id="GO:0008720">
    <property type="term" value="F:D-lactate dehydrogenase (NAD+) activity"/>
    <property type="evidence" value="ECO:0007669"/>
    <property type="project" value="TreeGrafter"/>
</dbReference>
<dbReference type="OrthoDB" id="1522997at2"/>
<dbReference type="PANTHER" id="PTHR43026">
    <property type="entry name" value="2-HYDROXYACID DEHYDROGENASE HOMOLOG 1-RELATED"/>
    <property type="match status" value="1"/>
</dbReference>
<evidence type="ECO:0000259" key="5">
    <source>
        <dbReference type="Pfam" id="PF00389"/>
    </source>
</evidence>
<dbReference type="SUPFAM" id="SSF51735">
    <property type="entry name" value="NAD(P)-binding Rossmann-fold domains"/>
    <property type="match status" value="1"/>
</dbReference>
<feature type="domain" description="D-isomer specific 2-hydroxyacid dehydrogenase NAD-binding" evidence="6">
    <location>
        <begin position="110"/>
        <end position="297"/>
    </location>
</feature>
<gene>
    <name evidence="7" type="ORF">PKOR_20185</name>
</gene>
<feature type="domain" description="D-isomer specific 2-hydroxyacid dehydrogenase catalytic" evidence="5">
    <location>
        <begin position="9"/>
        <end position="327"/>
    </location>
</feature>
<dbReference type="InterPro" id="IPR029753">
    <property type="entry name" value="D-isomer_DH_CS"/>
</dbReference>
<evidence type="ECO:0000313" key="8">
    <source>
        <dbReference type="Proteomes" id="UP000033109"/>
    </source>
</evidence>
<proteinExistence type="inferred from homology"/>
<name>A0A0E3ZHT0_9BACT</name>
<dbReference type="InterPro" id="IPR036291">
    <property type="entry name" value="NAD(P)-bd_dom_sf"/>
</dbReference>
<dbReference type="KEGG" id="pko:PKOR_20185"/>
<dbReference type="EMBL" id="CP009621">
    <property type="protein sequence ID" value="AKD04983.1"/>
    <property type="molecule type" value="Genomic_DNA"/>
</dbReference>
<dbReference type="CDD" id="cd12183">
    <property type="entry name" value="LDH_like_2"/>
    <property type="match status" value="1"/>
</dbReference>
<dbReference type="Gene3D" id="3.40.50.720">
    <property type="entry name" value="NAD(P)-binding Rossmann-like Domain"/>
    <property type="match status" value="2"/>
</dbReference>
<dbReference type="Pfam" id="PF02826">
    <property type="entry name" value="2-Hacid_dh_C"/>
    <property type="match status" value="1"/>
</dbReference>
<keyword evidence="3" id="KW-0520">NAD</keyword>
<dbReference type="RefSeq" id="WP_046313095.1">
    <property type="nucleotide sequence ID" value="NZ_CBCSCY010000071.1"/>
</dbReference>
<dbReference type="STRING" id="400092.PKOR_20185"/>
<keyword evidence="8" id="KW-1185">Reference proteome</keyword>
<evidence type="ECO:0000256" key="4">
    <source>
        <dbReference type="RuleBase" id="RU003719"/>
    </source>
</evidence>
<keyword evidence="2 4" id="KW-0560">Oxidoreductase</keyword>
<accession>A0A0E3ZHT0</accession>
<dbReference type="PATRIC" id="fig|400092.3.peg.4422"/>
<dbReference type="InterPro" id="IPR006139">
    <property type="entry name" value="D-isomer_2_OHA_DH_cat_dom"/>
</dbReference>
<sequence>MNVTFFNTKVYDQQFFSEANKDFRHKLKFLEVPLNENTAVLAKGSTAVCVFVNDLVNKQVLQHLAQVEIKLVALRCAGFNNVNLKAAAQLGIKVVRVPAYSPYAVAEHTLALILTLNRKTHRAYNRIREGNFALNGLMGFDLHGKAVGIIGLGKIGLVTSRILKGFGCRVLGYDVARSKEADEIGVEFSDLDNLYAQSDIISLHCPLTPDTYHLISDASIAKMKDGVMLINTSRGAIIDTRAVINGLKREKIKYLGLDVYEEEGDLFFEDLSNKVIQDDVFMRLLSFNNVLITGHQAFLTIDALQSIAKVTLQNITDFEQGKELVNELQA</sequence>
<evidence type="ECO:0000313" key="7">
    <source>
        <dbReference type="EMBL" id="AKD04983.1"/>
    </source>
</evidence>
<evidence type="ECO:0000259" key="6">
    <source>
        <dbReference type="Pfam" id="PF02826"/>
    </source>
</evidence>
<protein>
    <submittedName>
        <fullName evidence="7">2-hydroxyacid dehydrogenase</fullName>
    </submittedName>
</protein>
<dbReference type="InterPro" id="IPR006140">
    <property type="entry name" value="D-isomer_DH_NAD-bd"/>
</dbReference>
<dbReference type="AlphaFoldDB" id="A0A0E3ZHT0"/>
<dbReference type="PROSITE" id="PS00065">
    <property type="entry name" value="D_2_HYDROXYACID_DH_1"/>
    <property type="match status" value="1"/>
</dbReference>
<dbReference type="PROSITE" id="PS00670">
    <property type="entry name" value="D_2_HYDROXYACID_DH_2"/>
    <property type="match status" value="1"/>
</dbReference>
<reference evidence="7 8" key="1">
    <citation type="journal article" date="2015" name="Sci. Rep.">
        <title>Unraveling adaptation of Pontibacter korlensis to radiation and infertility in desert through complete genome and comparative transcriptomic analysis.</title>
        <authorList>
            <person name="Dai J."/>
            <person name="Dai W."/>
            <person name="Qiu C."/>
            <person name="Yang Z."/>
            <person name="Zhang Y."/>
            <person name="Zhou M."/>
            <person name="Zhang L."/>
            <person name="Fang C."/>
            <person name="Gao Q."/>
            <person name="Yang Q."/>
            <person name="Li X."/>
            <person name="Wang Z."/>
            <person name="Wang Z."/>
            <person name="Jia Z."/>
            <person name="Chen X."/>
        </authorList>
    </citation>
    <scope>NUCLEOTIDE SEQUENCE [LARGE SCALE GENOMIC DNA]</scope>
    <source>
        <strain evidence="7 8">X14-1T</strain>
    </source>
</reference>
<dbReference type="PROSITE" id="PS00671">
    <property type="entry name" value="D_2_HYDROXYACID_DH_3"/>
    <property type="match status" value="1"/>
</dbReference>